<dbReference type="KEGG" id="obj:EIO64_18690"/>
<dbReference type="Proteomes" id="UP000298642">
    <property type="component" value="Chromosome"/>
</dbReference>
<dbReference type="RefSeq" id="WP_158629731.1">
    <property type="nucleotide sequence ID" value="NZ_CP034413.3"/>
</dbReference>
<protein>
    <submittedName>
        <fullName evidence="2">Uncharacterized protein</fullName>
    </submittedName>
</protein>
<evidence type="ECO:0000313" key="2">
    <source>
        <dbReference type="EMBL" id="QQL05874.1"/>
    </source>
</evidence>
<sequence>MKKRKYYRKCGICGERYEQSEMVRDECSPTGWICFDCCMGVHPEYEED</sequence>
<reference evidence="3" key="1">
    <citation type="submission" date="2018-12" db="EMBL/GenBank/DDBJ databases">
        <title>Dusodibacter welbiota gen. nov., sp. nov., isolated from human faeces and emended description of the Oscillibacter genus.</title>
        <authorList>
            <person name="Le Roy T."/>
            <person name="Van der Smissen P."/>
            <person name="Delzenne N."/>
            <person name="Muccioli G."/>
            <person name="Collet J.F."/>
            <person name="Cani P.D."/>
        </authorList>
    </citation>
    <scope>NUCLEOTIDE SEQUENCE [LARGE SCALE GENOMIC DNA]</scope>
    <source>
        <strain evidence="3">J115</strain>
    </source>
</reference>
<dbReference type="KEGG" id="obj:EIO64_18430"/>
<dbReference type="AlphaFoldDB" id="A0A7T7IFW9"/>
<reference evidence="2" key="3">
    <citation type="submission" date="2021-06" db="EMBL/GenBank/DDBJ databases">
        <authorList>
            <person name="Le Roy T."/>
            <person name="Van der Smissen P."/>
            <person name="Delzenne N."/>
            <person name="Muccioli G."/>
            <person name="Collet J.F."/>
            <person name="Cani P.D."/>
        </authorList>
    </citation>
    <scope>NUCLEOTIDE SEQUENCE</scope>
    <source>
        <strain evidence="2">J115</strain>
    </source>
</reference>
<dbReference type="EMBL" id="CP034413">
    <property type="protein sequence ID" value="QQL05874.1"/>
    <property type="molecule type" value="Genomic_DNA"/>
</dbReference>
<evidence type="ECO:0000313" key="3">
    <source>
        <dbReference type="Proteomes" id="UP000298642"/>
    </source>
</evidence>
<organism evidence="2 3">
    <name type="scientific">Dysosmobacter welbionis</name>
    <dbReference type="NCBI Taxonomy" id="2093857"/>
    <lineage>
        <taxon>Bacteria</taxon>
        <taxon>Bacillati</taxon>
        <taxon>Bacillota</taxon>
        <taxon>Clostridia</taxon>
        <taxon>Eubacteriales</taxon>
        <taxon>Oscillospiraceae</taxon>
        <taxon>Dysosmobacter</taxon>
    </lineage>
</organism>
<proteinExistence type="predicted"/>
<name>A0A7T7IFW9_9FIRM</name>
<keyword evidence="3" id="KW-1185">Reference proteome</keyword>
<reference evidence="2" key="2">
    <citation type="journal article" date="2020" name="Int. J. Syst. Evol. Microbiol.">
        <title>Dysosmobacter welbionis gen. nov., sp. nov., isolated from human faeces and emended description of the genus Oscillibacter.</title>
        <authorList>
            <person name="Le Roy T."/>
            <person name="Van der Smissen P."/>
            <person name="Paquot A."/>
            <person name="Delzenne N."/>
            <person name="Muccioli G.G."/>
            <person name="Collet J.F."/>
            <person name="Cani P.D."/>
        </authorList>
    </citation>
    <scope>NUCLEOTIDE SEQUENCE</scope>
    <source>
        <strain evidence="2">J115</strain>
    </source>
</reference>
<evidence type="ECO:0000313" key="1">
    <source>
        <dbReference type="EMBL" id="QQL05825.1"/>
    </source>
</evidence>
<gene>
    <name evidence="2" type="ORF">EIO64_18430</name>
    <name evidence="1" type="ORF">EIO64_18690</name>
</gene>
<dbReference type="EMBL" id="CP034413">
    <property type="protein sequence ID" value="QQL05825.1"/>
    <property type="molecule type" value="Genomic_DNA"/>
</dbReference>
<accession>A0A7T7IFW9</accession>